<feature type="domain" description="KRAB" evidence="14">
    <location>
        <begin position="7"/>
        <end position="78"/>
    </location>
</feature>
<dbReference type="InterPro" id="IPR036236">
    <property type="entry name" value="Znf_C2H2_sf"/>
</dbReference>
<dbReference type="Proteomes" id="UP000515159">
    <property type="component" value="Chromosome 12"/>
</dbReference>
<evidence type="ECO:0000256" key="4">
    <source>
        <dbReference type="ARBA" id="ARBA00022737"/>
    </source>
</evidence>
<feature type="domain" description="C2H2-type" evidence="13">
    <location>
        <begin position="433"/>
        <end position="460"/>
    </location>
</feature>
<dbReference type="GO" id="GO:0005654">
    <property type="term" value="C:nucleoplasm"/>
    <property type="evidence" value="ECO:0007669"/>
    <property type="project" value="TreeGrafter"/>
</dbReference>
<dbReference type="FunFam" id="3.30.160.60:FF:000621">
    <property type="entry name" value="FLT3-interacting zinc finger 1"/>
    <property type="match status" value="1"/>
</dbReference>
<dbReference type="GeneID" id="117346382"/>
<comment type="subcellular location">
    <subcellularLocation>
        <location evidence="1">Nucleus</location>
    </subcellularLocation>
</comment>
<evidence type="ECO:0000256" key="1">
    <source>
        <dbReference type="ARBA" id="ARBA00004123"/>
    </source>
</evidence>
<dbReference type="GO" id="GO:0000978">
    <property type="term" value="F:RNA polymerase II cis-regulatory region sequence-specific DNA binding"/>
    <property type="evidence" value="ECO:0007669"/>
    <property type="project" value="TreeGrafter"/>
</dbReference>
<dbReference type="RefSeq" id="XP_033771749.1">
    <property type="nucleotide sequence ID" value="XM_033915858.1"/>
</dbReference>
<name>A0A6P8NMC1_GEOSA</name>
<dbReference type="GO" id="GO:0008270">
    <property type="term" value="F:zinc ion binding"/>
    <property type="evidence" value="ECO:0007669"/>
    <property type="project" value="UniProtKB-KW"/>
</dbReference>
<keyword evidence="3" id="KW-0479">Metal-binding</keyword>
<proteinExistence type="inferred from homology"/>
<evidence type="ECO:0000313" key="16">
    <source>
        <dbReference type="RefSeq" id="XP_033771749.1"/>
    </source>
</evidence>
<dbReference type="FunFam" id="3.30.160.60:FF:000446">
    <property type="entry name" value="Zinc finger protein"/>
    <property type="match status" value="1"/>
</dbReference>
<dbReference type="RefSeq" id="XP_033771750.1">
    <property type="nucleotide sequence ID" value="XM_033915859.1"/>
</dbReference>
<feature type="domain" description="C2H2-type" evidence="13">
    <location>
        <begin position="461"/>
        <end position="488"/>
    </location>
</feature>
<evidence type="ECO:0000259" key="14">
    <source>
        <dbReference type="PROSITE" id="PS50805"/>
    </source>
</evidence>
<evidence type="ECO:0000256" key="11">
    <source>
        <dbReference type="PROSITE-ProRule" id="PRU00042"/>
    </source>
</evidence>
<dbReference type="SUPFAM" id="SSF109640">
    <property type="entry name" value="KRAB domain (Kruppel-associated box)"/>
    <property type="match status" value="1"/>
</dbReference>
<keyword evidence="10" id="KW-0539">Nucleus</keyword>
<evidence type="ECO:0000256" key="10">
    <source>
        <dbReference type="ARBA" id="ARBA00023242"/>
    </source>
</evidence>
<dbReference type="PROSITE" id="PS50157">
    <property type="entry name" value="ZINC_FINGER_C2H2_2"/>
    <property type="match status" value="7"/>
</dbReference>
<dbReference type="GO" id="GO:0001227">
    <property type="term" value="F:DNA-binding transcription repressor activity, RNA polymerase II-specific"/>
    <property type="evidence" value="ECO:0007669"/>
    <property type="project" value="TreeGrafter"/>
</dbReference>
<feature type="compositionally biased region" description="Basic and acidic residues" evidence="12">
    <location>
        <begin position="224"/>
        <end position="242"/>
    </location>
</feature>
<dbReference type="FunFam" id="3.30.160.60:FF:000358">
    <property type="entry name" value="zinc finger protein 24"/>
    <property type="match status" value="2"/>
</dbReference>
<evidence type="ECO:0000256" key="6">
    <source>
        <dbReference type="ARBA" id="ARBA00022833"/>
    </source>
</evidence>
<dbReference type="Gene3D" id="3.30.160.60">
    <property type="entry name" value="Classic Zinc Finger"/>
    <property type="match status" value="7"/>
</dbReference>
<evidence type="ECO:0000256" key="7">
    <source>
        <dbReference type="ARBA" id="ARBA00023015"/>
    </source>
</evidence>
<evidence type="ECO:0000256" key="5">
    <source>
        <dbReference type="ARBA" id="ARBA00022771"/>
    </source>
</evidence>
<dbReference type="AlphaFoldDB" id="A0A6P8NMC1"/>
<keyword evidence="7" id="KW-0805">Transcription regulation</keyword>
<evidence type="ECO:0000256" key="12">
    <source>
        <dbReference type="SAM" id="MobiDB-lite"/>
    </source>
</evidence>
<evidence type="ECO:0000256" key="9">
    <source>
        <dbReference type="ARBA" id="ARBA00023163"/>
    </source>
</evidence>
<dbReference type="PANTHER" id="PTHR24399">
    <property type="entry name" value="ZINC FINGER AND BTB DOMAIN-CONTAINING"/>
    <property type="match status" value="1"/>
</dbReference>
<dbReference type="SUPFAM" id="SSF57667">
    <property type="entry name" value="beta-beta-alpha zinc fingers"/>
    <property type="match status" value="5"/>
</dbReference>
<feature type="domain" description="C2H2-type" evidence="13">
    <location>
        <begin position="545"/>
        <end position="572"/>
    </location>
</feature>
<dbReference type="PANTHER" id="PTHR24399:SF54">
    <property type="entry name" value="GASTRULA ZINC FINGER PROTEIN XLCGF26.1-LIKE-RELATED"/>
    <property type="match status" value="1"/>
</dbReference>
<protein>
    <submittedName>
        <fullName evidence="16 17">Zinc finger protein 81-like isoform X1</fullName>
    </submittedName>
</protein>
<dbReference type="PROSITE" id="PS00028">
    <property type="entry name" value="ZINC_FINGER_C2H2_1"/>
    <property type="match status" value="6"/>
</dbReference>
<dbReference type="OrthoDB" id="6077919at2759"/>
<feature type="domain" description="C2H2-type" evidence="13">
    <location>
        <begin position="405"/>
        <end position="432"/>
    </location>
</feature>
<keyword evidence="5 11" id="KW-0863">Zinc-finger</keyword>
<reference evidence="16 17" key="1">
    <citation type="submission" date="2025-04" db="UniProtKB">
        <authorList>
            <consortium name="RefSeq"/>
        </authorList>
    </citation>
    <scope>IDENTIFICATION</scope>
</reference>
<dbReference type="InterPro" id="IPR013087">
    <property type="entry name" value="Znf_C2H2_type"/>
</dbReference>
<dbReference type="SMART" id="SM00355">
    <property type="entry name" value="ZnF_C2H2"/>
    <property type="match status" value="7"/>
</dbReference>
<keyword evidence="15" id="KW-1185">Reference proteome</keyword>
<dbReference type="Pfam" id="PF01352">
    <property type="entry name" value="KRAB"/>
    <property type="match status" value="1"/>
</dbReference>
<organism evidence="15 16">
    <name type="scientific">Geotrypetes seraphini</name>
    <name type="common">Gaboon caecilian</name>
    <name type="synonym">Caecilia seraphini</name>
    <dbReference type="NCBI Taxonomy" id="260995"/>
    <lineage>
        <taxon>Eukaryota</taxon>
        <taxon>Metazoa</taxon>
        <taxon>Chordata</taxon>
        <taxon>Craniata</taxon>
        <taxon>Vertebrata</taxon>
        <taxon>Euteleostomi</taxon>
        <taxon>Amphibia</taxon>
        <taxon>Gymnophiona</taxon>
        <taxon>Geotrypetes</taxon>
    </lineage>
</organism>
<dbReference type="Pfam" id="PF00096">
    <property type="entry name" value="zf-C2H2"/>
    <property type="match status" value="6"/>
</dbReference>
<dbReference type="PROSITE" id="PS50805">
    <property type="entry name" value="KRAB"/>
    <property type="match status" value="1"/>
</dbReference>
<comment type="similarity">
    <text evidence="2">Belongs to the krueppel C2H2-type zinc-finger protein family.</text>
</comment>
<evidence type="ECO:0000313" key="15">
    <source>
        <dbReference type="Proteomes" id="UP000515159"/>
    </source>
</evidence>
<dbReference type="FunFam" id="3.30.160.60:FF:000852">
    <property type="entry name" value="zinc finger protein 629 isoform X2"/>
    <property type="match status" value="1"/>
</dbReference>
<accession>A0A6P8NMC1</accession>
<keyword evidence="9" id="KW-0804">Transcription</keyword>
<evidence type="ECO:0000256" key="3">
    <source>
        <dbReference type="ARBA" id="ARBA00022723"/>
    </source>
</evidence>
<feature type="region of interest" description="Disordered" evidence="12">
    <location>
        <begin position="207"/>
        <end position="256"/>
    </location>
</feature>
<dbReference type="InterPro" id="IPR001909">
    <property type="entry name" value="KRAB"/>
</dbReference>
<dbReference type="CDD" id="cd07765">
    <property type="entry name" value="KRAB_A-box"/>
    <property type="match status" value="1"/>
</dbReference>
<evidence type="ECO:0000259" key="13">
    <source>
        <dbReference type="PROSITE" id="PS50157"/>
    </source>
</evidence>
<gene>
    <name evidence="16 17" type="primary">LOC117346382</name>
</gene>
<dbReference type="GO" id="GO:0001817">
    <property type="term" value="P:regulation of cytokine production"/>
    <property type="evidence" value="ECO:0007669"/>
    <property type="project" value="TreeGrafter"/>
</dbReference>
<feature type="domain" description="C2H2-type" evidence="13">
    <location>
        <begin position="517"/>
        <end position="544"/>
    </location>
</feature>
<dbReference type="Gene3D" id="6.10.140.140">
    <property type="match status" value="1"/>
</dbReference>
<evidence type="ECO:0000256" key="8">
    <source>
        <dbReference type="ARBA" id="ARBA00023125"/>
    </source>
</evidence>
<evidence type="ECO:0000313" key="17">
    <source>
        <dbReference type="RefSeq" id="XP_033771750.1"/>
    </source>
</evidence>
<feature type="domain" description="C2H2-type" evidence="13">
    <location>
        <begin position="489"/>
        <end position="516"/>
    </location>
</feature>
<dbReference type="SMART" id="SM00349">
    <property type="entry name" value="KRAB"/>
    <property type="match status" value="1"/>
</dbReference>
<dbReference type="InterPro" id="IPR036051">
    <property type="entry name" value="KRAB_dom_sf"/>
</dbReference>
<dbReference type="GO" id="GO:0002682">
    <property type="term" value="P:regulation of immune system process"/>
    <property type="evidence" value="ECO:0007669"/>
    <property type="project" value="TreeGrafter"/>
</dbReference>
<keyword evidence="4" id="KW-0677">Repeat</keyword>
<keyword evidence="8" id="KW-0238">DNA-binding</keyword>
<evidence type="ECO:0000256" key="2">
    <source>
        <dbReference type="ARBA" id="ARBA00006991"/>
    </source>
</evidence>
<keyword evidence="6" id="KW-0862">Zinc</keyword>
<dbReference type="KEGG" id="gsh:117346382"/>
<feature type="domain" description="C2H2-type" evidence="13">
    <location>
        <begin position="350"/>
        <end position="377"/>
    </location>
</feature>
<sequence length="581" mass="68095">MSALTSVVFSDVAACFWELEWDILKEWQKEIYKKVIKDIHSILMSQGCLIVNPHVIFKIKKEDDKYFTQQYKLEGKENMSDPTSGHPLVTSVLSVSVKQESDLSFTDSPESEITEQVHVPVTNSLDVIPDILIRFQQEGRKIKPQGTKKRRKNPFTDTFEELHEAGKQGYDPEPTLKILKMEEPYVRSQQDGGVRVIETSNTVALRNNSGRQRIYSGQRRAQRNHKDTFRHRPDLSSDHEDIIQNGEIPNTRTEGERYSKRHSEFVQFQEGKHSSQSSDIWESCAPSLRGIEHEDLTEYTNTLTKNSYHRWIQKYQRGEDKFTWTDGEKSFASKSNLKGRKQLHLGGMLFACNECKKCFTHKSQLKIHQFYHAREKHLTYAECEKNFALNSNHRMLERLQTRKPFPCFYCGKIFIHKSELRRHERIHTGEKPFKCSQCGRAFGHKSAMRRHELIHTGEKPFKCKECGRAFLHKSAVRRHEKIHTETRLFHCAECGKYFKQISGLRKHEIAHWRKRELKCFEGGKSFSRQSELSRHEQVHAEEKPFSCSRCDKRFRQLNGLQKHEKTHFGGLQRSQHISVHV</sequence>